<dbReference type="GO" id="GO:0007166">
    <property type="term" value="P:cell surface receptor signaling pathway"/>
    <property type="evidence" value="ECO:0007669"/>
    <property type="project" value="InterPro"/>
</dbReference>
<feature type="region of interest" description="Disordered" evidence="1">
    <location>
        <begin position="617"/>
        <end position="639"/>
    </location>
</feature>
<dbReference type="EMBL" id="MU157916">
    <property type="protein sequence ID" value="KAF9523504.1"/>
    <property type="molecule type" value="Genomic_DNA"/>
</dbReference>
<dbReference type="InterPro" id="IPR036537">
    <property type="entry name" value="Adaptor_Cbl_N_dom_sf"/>
</dbReference>
<dbReference type="CDD" id="cd21037">
    <property type="entry name" value="MLKL_NTD"/>
    <property type="match status" value="1"/>
</dbReference>
<keyword evidence="3" id="KW-1185">Reference proteome</keyword>
<feature type="region of interest" description="Disordered" evidence="1">
    <location>
        <begin position="715"/>
        <end position="734"/>
    </location>
</feature>
<dbReference type="AlphaFoldDB" id="A0A9P6JK57"/>
<feature type="compositionally biased region" description="Basic and acidic residues" evidence="1">
    <location>
        <begin position="907"/>
        <end position="917"/>
    </location>
</feature>
<organism evidence="2 3">
    <name type="scientific">Crepidotus variabilis</name>
    <dbReference type="NCBI Taxonomy" id="179855"/>
    <lineage>
        <taxon>Eukaryota</taxon>
        <taxon>Fungi</taxon>
        <taxon>Dikarya</taxon>
        <taxon>Basidiomycota</taxon>
        <taxon>Agaricomycotina</taxon>
        <taxon>Agaricomycetes</taxon>
        <taxon>Agaricomycetidae</taxon>
        <taxon>Agaricales</taxon>
        <taxon>Agaricineae</taxon>
        <taxon>Crepidotaceae</taxon>
        <taxon>Crepidotus</taxon>
    </lineage>
</organism>
<proteinExistence type="predicted"/>
<evidence type="ECO:0000313" key="2">
    <source>
        <dbReference type="EMBL" id="KAF9523504.1"/>
    </source>
</evidence>
<feature type="compositionally biased region" description="Low complexity" evidence="1">
    <location>
        <begin position="620"/>
        <end position="639"/>
    </location>
</feature>
<dbReference type="InterPro" id="IPR059179">
    <property type="entry name" value="MLKL-like_MCAfunc"/>
</dbReference>
<protein>
    <submittedName>
        <fullName evidence="2">Uncharacterized protein</fullName>
    </submittedName>
</protein>
<gene>
    <name evidence="2" type="ORF">CPB83DRAFT_689017</name>
</gene>
<feature type="compositionally biased region" description="Low complexity" evidence="1">
    <location>
        <begin position="1094"/>
        <end position="1105"/>
    </location>
</feature>
<feature type="region of interest" description="Disordered" evidence="1">
    <location>
        <begin position="1091"/>
        <end position="1121"/>
    </location>
</feature>
<dbReference type="OrthoDB" id="61437at2759"/>
<dbReference type="Proteomes" id="UP000807306">
    <property type="component" value="Unassembled WGS sequence"/>
</dbReference>
<accession>A0A9P6JK57</accession>
<evidence type="ECO:0000256" key="1">
    <source>
        <dbReference type="SAM" id="MobiDB-lite"/>
    </source>
</evidence>
<comment type="caution">
    <text evidence="2">The sequence shown here is derived from an EMBL/GenBank/DDBJ whole genome shotgun (WGS) entry which is preliminary data.</text>
</comment>
<sequence>MQGPPHAIRSQSCTNTMTTHHHHTTAMTHTNRSSSIGLSAASSALDTSDNSVLTTALQVFSHLSDLGKAVPFVAPAFVLLKILIDIEQRAQEVDMKCTDILDRISFMLSHLVVLKDIDILPSTRKVVERINEVMKGAVGLITAYRKQSRVARRLSLSNREKFTLCAEAVNTCCRDLLMSLQIHQSKQLEMLLARDIPTDEDDKAAKTFVEDHGGTVDALLHDRELVKEFATQQQLVMDDSVMEQLNTNLNDSVHQTTQRLEQVLKANLSNAVVDGFKDLLAQLSNATSAQDTEQRFVCVQCETPFVESTNHAKACMFHKAPYDTWARRTPCCSSTHACSAGPHRSKHHCDYPYATFFPRAQGVNWYVDTHEEFARVEDTNLETGGKQDASVSKLIRWASRGERVQEPTLLVSVGKCWWSERYFWGTWTANDLEDVSKSVRLSKRTLIFKTTTSTAKEDEYAMAEWILSISGKITGVRLSAKCATSTTPFIRICPLDLSSCTQSGDIISVSDGGMRSYAPATAYHVPPNVRYGPTLDDTPARVARMNFKTRVRSKGKGMKLVMKATDEPALRVNPDMASYECDYFVGKISLFNNNTTTNLPITISTIRAEYRLVSYPPSPSASASPSSPPSSSFTPSRTYTPLPSSSLTLLPSPSSSPTTLPLTLSPRQSHILHFQLSLPRPEADKKCQIRWWNRPFNRYVWRYPLRVRVVCVSEDEDEGEDEDMEGDGDAKGGSEEASLVVEYIWSPMPLDKKKVKPSDGAGGKDGDDALDLPWFGFDNPILWKRYIVKIEPGHPLNSILCNPSTKRDAVQISDKTVYKIGDSEVKVEMLHKIVWKALKTGKTEVDMEIGREHNNGLGEGWCEAGDEDRGLGSDAWYWDAYALVDISCRRVYAVKVVVRLGVKEKVREAAGTDRRDSGSASTQNTHSTSTSTSPPKPKPKPKSYAFGCLGYILLPPYGDIVPDKTRPVSYANESVRLAIPEPGMEWSETEGEGEGERDRVLEDGMDDYKPVVPPKPVLVVPSSPLTNGAGINGMNGAGMNGTNGAGAQWTIPPQLNTRLESIDRNLGRIADVLERLAGVVVPVGGTTGTGIGTGAAQSQSQSHAANPDPDPYGGVVNGYAA</sequence>
<feature type="region of interest" description="Disordered" evidence="1">
    <location>
        <begin position="907"/>
        <end position="940"/>
    </location>
</feature>
<name>A0A9P6JK57_9AGAR</name>
<feature type="compositionally biased region" description="Acidic residues" evidence="1">
    <location>
        <begin position="715"/>
        <end position="727"/>
    </location>
</feature>
<evidence type="ECO:0000313" key="3">
    <source>
        <dbReference type="Proteomes" id="UP000807306"/>
    </source>
</evidence>
<dbReference type="Gene3D" id="1.20.930.20">
    <property type="entry name" value="Adaptor protein Cbl, N-terminal domain"/>
    <property type="match status" value="1"/>
</dbReference>
<reference evidence="2" key="1">
    <citation type="submission" date="2020-11" db="EMBL/GenBank/DDBJ databases">
        <authorList>
            <consortium name="DOE Joint Genome Institute"/>
            <person name="Ahrendt S."/>
            <person name="Riley R."/>
            <person name="Andreopoulos W."/>
            <person name="Labutti K."/>
            <person name="Pangilinan J."/>
            <person name="Ruiz-Duenas F.J."/>
            <person name="Barrasa J.M."/>
            <person name="Sanchez-Garcia M."/>
            <person name="Camarero S."/>
            <person name="Miyauchi S."/>
            <person name="Serrano A."/>
            <person name="Linde D."/>
            <person name="Babiker R."/>
            <person name="Drula E."/>
            <person name="Ayuso-Fernandez I."/>
            <person name="Pacheco R."/>
            <person name="Padilla G."/>
            <person name="Ferreira P."/>
            <person name="Barriuso J."/>
            <person name="Kellner H."/>
            <person name="Castanera R."/>
            <person name="Alfaro M."/>
            <person name="Ramirez L."/>
            <person name="Pisabarro A.G."/>
            <person name="Kuo A."/>
            <person name="Tritt A."/>
            <person name="Lipzen A."/>
            <person name="He G."/>
            <person name="Yan M."/>
            <person name="Ng V."/>
            <person name="Cullen D."/>
            <person name="Martin F."/>
            <person name="Rosso M.-N."/>
            <person name="Henrissat B."/>
            <person name="Hibbett D."/>
            <person name="Martinez A.T."/>
            <person name="Grigoriev I.V."/>
        </authorList>
    </citation>
    <scope>NUCLEOTIDE SEQUENCE</scope>
    <source>
        <strain evidence="2">CBS 506.95</strain>
    </source>
</reference>